<proteinExistence type="predicted"/>
<evidence type="ECO:0000313" key="2">
    <source>
        <dbReference type="EMBL" id="KAF9443250.1"/>
    </source>
</evidence>
<keyword evidence="3" id="KW-1185">Reference proteome</keyword>
<organism evidence="2 3">
    <name type="scientific">Macrolepiota fuliginosa MF-IS2</name>
    <dbReference type="NCBI Taxonomy" id="1400762"/>
    <lineage>
        <taxon>Eukaryota</taxon>
        <taxon>Fungi</taxon>
        <taxon>Dikarya</taxon>
        <taxon>Basidiomycota</taxon>
        <taxon>Agaricomycotina</taxon>
        <taxon>Agaricomycetes</taxon>
        <taxon>Agaricomycetidae</taxon>
        <taxon>Agaricales</taxon>
        <taxon>Agaricineae</taxon>
        <taxon>Agaricaceae</taxon>
        <taxon>Macrolepiota</taxon>
    </lineage>
</organism>
<evidence type="ECO:0000313" key="3">
    <source>
        <dbReference type="Proteomes" id="UP000807342"/>
    </source>
</evidence>
<reference evidence="2" key="1">
    <citation type="submission" date="2020-11" db="EMBL/GenBank/DDBJ databases">
        <authorList>
            <consortium name="DOE Joint Genome Institute"/>
            <person name="Ahrendt S."/>
            <person name="Riley R."/>
            <person name="Andreopoulos W."/>
            <person name="Labutti K."/>
            <person name="Pangilinan J."/>
            <person name="Ruiz-Duenas F.J."/>
            <person name="Barrasa J.M."/>
            <person name="Sanchez-Garcia M."/>
            <person name="Camarero S."/>
            <person name="Miyauchi S."/>
            <person name="Serrano A."/>
            <person name="Linde D."/>
            <person name="Babiker R."/>
            <person name="Drula E."/>
            <person name="Ayuso-Fernandez I."/>
            <person name="Pacheco R."/>
            <person name="Padilla G."/>
            <person name="Ferreira P."/>
            <person name="Barriuso J."/>
            <person name="Kellner H."/>
            <person name="Castanera R."/>
            <person name="Alfaro M."/>
            <person name="Ramirez L."/>
            <person name="Pisabarro A.G."/>
            <person name="Kuo A."/>
            <person name="Tritt A."/>
            <person name="Lipzen A."/>
            <person name="He G."/>
            <person name="Yan M."/>
            <person name="Ng V."/>
            <person name="Cullen D."/>
            <person name="Martin F."/>
            <person name="Rosso M.-N."/>
            <person name="Henrissat B."/>
            <person name="Hibbett D."/>
            <person name="Martinez A.T."/>
            <person name="Grigoriev I.V."/>
        </authorList>
    </citation>
    <scope>NUCLEOTIDE SEQUENCE</scope>
    <source>
        <strain evidence="2">MF-IS2</strain>
    </source>
</reference>
<dbReference type="AlphaFoldDB" id="A0A9P5X3A4"/>
<sequence length="539" mass="60419">MSSRPHNKCGNLIFASFCHPTDSLIQATDVWLVGELESTYISAQNWDALSSGEHKHEQLVISTPNADYLPQVNLSNQVISMCINGRWGAEDWSQWLQWFFDGQDHFVYILQKLKAKFLKSHPLQWLWWDMSLSDFIPSSNDDDEGHLSPIIANQLYEICNKLMEEVQSCRFLTTSFLTVMLTVAAAQQYCLETCALLDKLMKFDSVPIPQADNYLKANNEFMGCIADRLSLVYEFYKKGIPVWLVHPPAQVTMDTNIVKQLPVMKPAQAGICIKRWSGAPIFYQGPLSVEIHLSIYCWKPGQMDLTKLITTNEAESPSSTPPVPSHLSSLSSAAGPQCNQHTQPYSKSQAVDWVATKATHGVASAVCFQLLDSPYSSKSLDAWAIALEKQSHTAQRNTKLREVSKEIFTFQRPLKGECVLVNTWKTTDGAMAHKRKAGSDNTESLSIESTPLWTSMLVKMGLLPGSVPSSPGSEYHISVDSDEDANAIREFSEVEIERDILHIDLKMANQHIHQLLTALSQTIGVLRQVMDHLEVWGSD</sequence>
<dbReference type="OrthoDB" id="2634326at2759"/>
<dbReference type="EMBL" id="MU151500">
    <property type="protein sequence ID" value="KAF9443250.1"/>
    <property type="molecule type" value="Genomic_DNA"/>
</dbReference>
<gene>
    <name evidence="2" type="ORF">P691DRAFT_788303</name>
</gene>
<feature type="region of interest" description="Disordered" evidence="1">
    <location>
        <begin position="313"/>
        <end position="343"/>
    </location>
</feature>
<accession>A0A9P5X3A4</accession>
<evidence type="ECO:0000256" key="1">
    <source>
        <dbReference type="SAM" id="MobiDB-lite"/>
    </source>
</evidence>
<name>A0A9P5X3A4_9AGAR</name>
<dbReference type="Proteomes" id="UP000807342">
    <property type="component" value="Unassembled WGS sequence"/>
</dbReference>
<comment type="caution">
    <text evidence="2">The sequence shown here is derived from an EMBL/GenBank/DDBJ whole genome shotgun (WGS) entry which is preliminary data.</text>
</comment>
<protein>
    <submittedName>
        <fullName evidence="2">Uncharacterized protein</fullName>
    </submittedName>
</protein>